<organism evidence="2 3">
    <name type="scientific">Sphingomonas agrestis</name>
    <dbReference type="NCBI Taxonomy" id="3080540"/>
    <lineage>
        <taxon>Bacteria</taxon>
        <taxon>Pseudomonadati</taxon>
        <taxon>Pseudomonadota</taxon>
        <taxon>Alphaproteobacteria</taxon>
        <taxon>Sphingomonadales</taxon>
        <taxon>Sphingomonadaceae</taxon>
        <taxon>Sphingomonas</taxon>
    </lineage>
</organism>
<sequence length="165" mass="17130">MMFRRGLGAVLAAAVLLVSPVWQGGAGAQGVADQGAATKVEVIVHSRGGPRRFHVERARTAAEQERGLMFRTNIPADGGMLFAPYPGAGGGPRAASFWMKNTPTSLDILFIRPDGTIAAIAAKTTPYSEVSSKSGEPVSAVLEILAGKSAELGIAPGDKVSWAEQ</sequence>
<evidence type="ECO:0000313" key="3">
    <source>
        <dbReference type="Proteomes" id="UP001273531"/>
    </source>
</evidence>
<keyword evidence="3" id="KW-1185">Reference proteome</keyword>
<proteinExistence type="predicted"/>
<evidence type="ECO:0000313" key="2">
    <source>
        <dbReference type="EMBL" id="MDV3455904.1"/>
    </source>
</evidence>
<comment type="caution">
    <text evidence="2">The sequence shown here is derived from an EMBL/GenBank/DDBJ whole genome shotgun (WGS) entry which is preliminary data.</text>
</comment>
<dbReference type="EMBL" id="JAWJEJ010000001">
    <property type="protein sequence ID" value="MDV3455904.1"/>
    <property type="molecule type" value="Genomic_DNA"/>
</dbReference>
<feature type="chain" id="PRO_5046002088" evidence="1">
    <location>
        <begin position="25"/>
        <end position="165"/>
    </location>
</feature>
<keyword evidence="1" id="KW-0732">Signal</keyword>
<reference evidence="2 3" key="1">
    <citation type="submission" date="2023-10" db="EMBL/GenBank/DDBJ databases">
        <title>Sphingomonas sp. HF-S4 16S ribosomal RNA gene Genome sequencing and assembly.</title>
        <authorList>
            <person name="Lee H."/>
        </authorList>
    </citation>
    <scope>NUCLEOTIDE SEQUENCE [LARGE SCALE GENOMIC DNA]</scope>
    <source>
        <strain evidence="2 3">HF-S4</strain>
    </source>
</reference>
<gene>
    <name evidence="2" type="ORF">RZN05_02830</name>
</gene>
<evidence type="ECO:0000256" key="1">
    <source>
        <dbReference type="SAM" id="SignalP"/>
    </source>
</evidence>
<dbReference type="Gene3D" id="2.60.120.1140">
    <property type="entry name" value="Protein of unknown function DUF192"/>
    <property type="match status" value="1"/>
</dbReference>
<dbReference type="Proteomes" id="UP001273531">
    <property type="component" value="Unassembled WGS sequence"/>
</dbReference>
<dbReference type="InterPro" id="IPR038695">
    <property type="entry name" value="Saro_0823-like_sf"/>
</dbReference>
<dbReference type="RefSeq" id="WP_317225110.1">
    <property type="nucleotide sequence ID" value="NZ_JAWJEJ010000001.1"/>
</dbReference>
<protein>
    <submittedName>
        <fullName evidence="2">DUF192 domain-containing protein</fullName>
    </submittedName>
</protein>
<feature type="signal peptide" evidence="1">
    <location>
        <begin position="1"/>
        <end position="24"/>
    </location>
</feature>
<accession>A0ABU3Y3F7</accession>
<dbReference type="Pfam" id="PF02643">
    <property type="entry name" value="DUF192"/>
    <property type="match status" value="1"/>
</dbReference>
<name>A0ABU3Y3F7_9SPHN</name>
<dbReference type="PANTHER" id="PTHR37953">
    <property type="entry name" value="UPF0127 PROTEIN MJ1496"/>
    <property type="match status" value="1"/>
</dbReference>
<dbReference type="PANTHER" id="PTHR37953:SF1">
    <property type="entry name" value="UPF0127 PROTEIN MJ1496"/>
    <property type="match status" value="1"/>
</dbReference>
<dbReference type="InterPro" id="IPR003795">
    <property type="entry name" value="DUF192"/>
</dbReference>